<protein>
    <recommendedName>
        <fullName evidence="3">RHS repeat protein</fullName>
    </recommendedName>
</protein>
<evidence type="ECO:0000313" key="2">
    <source>
        <dbReference type="Proteomes" id="UP001056937"/>
    </source>
</evidence>
<dbReference type="EMBL" id="CP084930">
    <property type="protein sequence ID" value="USI73970.1"/>
    <property type="molecule type" value="Genomic_DNA"/>
</dbReference>
<sequence length="585" mass="62548">MPAASMPSLASLDLYTIYQPDDGTYLLYGQRLDAQGNAIGAPILVSDPGYTDNDGNVGQVTILKDGGFVVSYDSRDPFSPFDVVTTVVRHYDSNGATGGQLGILGPYTFYDNVIQQRQLLDNGGFAILATDIRSDIAPDVSISDSTLIIGTPHGGIVQTEVAYFETDGGTPLPSLLQSQPVLSVGPDDSVIVRFDRAYSPPNPDFPTDDPTGTQHFEFVYDAEGRLESQRFADFDGTVTTTRYDASGHDLETLVRHPDGSISDDLYGITGQAYVHQVSSYDASGHLVSMQRYAANGTLILDQSADRTESYAPDGSHILYRSDGAQSIIDSYDAAGTLISEDVRNSVTGSHVRDLYQPGHGYVFEEQSFFADGSRTIDDYDGAGNEKTVTYDATGFVTGQVRRAASGAVFTETHDHQGGFTVDQSDAFGRPIVSIVGDTQGKTVITTQWDGLNDTPPRRMIEHWSGDMVTDREFITPESDRVTIYAAGVTKAINPDTLVVGSPLGAGTFVFGETLGKVTIAGFLAGDAPNHDVLDLRAAGITSPEALQGHIAAAGGDTLITLSPHDTILLRGISEAALTSADFFFH</sequence>
<accession>A0ABY4XBA0</accession>
<evidence type="ECO:0000313" key="1">
    <source>
        <dbReference type="EMBL" id="USI73970.1"/>
    </source>
</evidence>
<reference evidence="1" key="1">
    <citation type="journal article" date="2022" name="Toxins">
        <title>Genomic Analysis of Sphingopyxis sp. USTB-05 for Biodegrading Cyanobacterial Hepatotoxins.</title>
        <authorList>
            <person name="Liu C."/>
            <person name="Xu Q."/>
            <person name="Zhao Z."/>
            <person name="Zhang H."/>
            <person name="Liu X."/>
            <person name="Yin C."/>
            <person name="Liu Y."/>
            <person name="Yan H."/>
        </authorList>
    </citation>
    <scope>NUCLEOTIDE SEQUENCE</scope>
    <source>
        <strain evidence="1">NBD5</strain>
    </source>
</reference>
<keyword evidence="2" id="KW-1185">Reference proteome</keyword>
<name>A0ABY4XBA0_9SPHN</name>
<dbReference type="Proteomes" id="UP001056937">
    <property type="component" value="Chromosome 1"/>
</dbReference>
<gene>
    <name evidence="1" type="ORF">LHA26_05760</name>
</gene>
<organism evidence="1 2">
    <name type="scientific">Sphingomonas morindae</name>
    <dbReference type="NCBI Taxonomy" id="1541170"/>
    <lineage>
        <taxon>Bacteria</taxon>
        <taxon>Pseudomonadati</taxon>
        <taxon>Pseudomonadota</taxon>
        <taxon>Alphaproteobacteria</taxon>
        <taxon>Sphingomonadales</taxon>
        <taxon>Sphingomonadaceae</taxon>
        <taxon>Sphingomonas</taxon>
    </lineage>
</organism>
<proteinExistence type="predicted"/>
<evidence type="ECO:0008006" key="3">
    <source>
        <dbReference type="Google" id="ProtNLM"/>
    </source>
</evidence>
<dbReference type="RefSeq" id="WP_252167777.1">
    <property type="nucleotide sequence ID" value="NZ_CP084930.1"/>
</dbReference>
<dbReference type="Gene3D" id="3.90.930.1">
    <property type="match status" value="2"/>
</dbReference>